<evidence type="ECO:0000256" key="8">
    <source>
        <dbReference type="SAM" id="Phobius"/>
    </source>
</evidence>
<evidence type="ECO:0000256" key="4">
    <source>
        <dbReference type="ARBA" id="ARBA00022475"/>
    </source>
</evidence>
<dbReference type="Pfam" id="PF01594">
    <property type="entry name" value="AI-2E_transport"/>
    <property type="match status" value="1"/>
</dbReference>
<reference evidence="10" key="1">
    <citation type="submission" date="2016-11" db="EMBL/GenBank/DDBJ databases">
        <authorList>
            <person name="Varghese N."/>
            <person name="Submissions S."/>
        </authorList>
    </citation>
    <scope>NUCLEOTIDE SEQUENCE [LARGE SCALE GENOMIC DNA]</scope>
    <source>
        <strain evidence="10">GAS401</strain>
    </source>
</reference>
<accession>A0A1M7TL84</accession>
<dbReference type="OrthoDB" id="8113547at2"/>
<keyword evidence="6 8" id="KW-1133">Transmembrane helix</keyword>
<feature type="transmembrane region" description="Helical" evidence="8">
    <location>
        <begin position="317"/>
        <end position="348"/>
    </location>
</feature>
<comment type="subcellular location">
    <subcellularLocation>
        <location evidence="1">Cell membrane</location>
        <topology evidence="1">Multi-pass membrane protein</topology>
    </subcellularLocation>
</comment>
<evidence type="ECO:0000256" key="3">
    <source>
        <dbReference type="ARBA" id="ARBA00022448"/>
    </source>
</evidence>
<keyword evidence="5 8" id="KW-0812">Transmembrane</keyword>
<evidence type="ECO:0000256" key="6">
    <source>
        <dbReference type="ARBA" id="ARBA00022989"/>
    </source>
</evidence>
<evidence type="ECO:0000256" key="1">
    <source>
        <dbReference type="ARBA" id="ARBA00004651"/>
    </source>
</evidence>
<evidence type="ECO:0000256" key="2">
    <source>
        <dbReference type="ARBA" id="ARBA00009773"/>
    </source>
</evidence>
<proteinExistence type="inferred from homology"/>
<sequence>MDAGDTHSRMLQQDGSGDDVIRTAIRLGLLAFLIYWSFVLLRPFIPVLAWAAVLAVALNPAFDWLSAHLGHRPRVAAIVMTIAMLTVFLGPATWLGIGLVDGLRNISDELTTGDIAIPSPPEGVRNWPLVGVPLHDLWKKASENLAVAIRELAPHLKPMAGTILAIAGSAGTGTLKFLASVVIAGFLLPSGPRIVASVRTMLTRIVPRQGADFLALAGATIRTVAQGVIGVAVLQSLLAGIGLKIAGVPHAGVLAFAVLVLGIVQIGSAPIFLPVIIWVWTAKDMGSAILITIYLVLVGFSDNALKPLLMGRGLSTPVLVIFVGVLGGTLAHGIVGLFVGPIILAVAWDLLMAWGHDDSADVVMPRQANAEVKP</sequence>
<dbReference type="PANTHER" id="PTHR21716">
    <property type="entry name" value="TRANSMEMBRANE PROTEIN"/>
    <property type="match status" value="1"/>
</dbReference>
<dbReference type="EMBL" id="LT670849">
    <property type="protein sequence ID" value="SHN71408.1"/>
    <property type="molecule type" value="Genomic_DNA"/>
</dbReference>
<comment type="similarity">
    <text evidence="2">Belongs to the autoinducer-2 exporter (AI-2E) (TC 2.A.86) family.</text>
</comment>
<gene>
    <name evidence="9" type="ORF">SAMN05444170_2020</name>
</gene>
<dbReference type="AlphaFoldDB" id="A0A1M7TL84"/>
<keyword evidence="7 8" id="KW-0472">Membrane</keyword>
<feature type="transmembrane region" description="Helical" evidence="8">
    <location>
        <begin position="163"/>
        <end position="188"/>
    </location>
</feature>
<protein>
    <submittedName>
        <fullName evidence="9">Predicted PurR-regulated permease PerM</fullName>
    </submittedName>
</protein>
<evidence type="ECO:0000313" key="9">
    <source>
        <dbReference type="EMBL" id="SHN71408.1"/>
    </source>
</evidence>
<name>A0A1M7TL84_9BRAD</name>
<keyword evidence="4" id="KW-1003">Cell membrane</keyword>
<dbReference type="PANTHER" id="PTHR21716:SF67">
    <property type="entry name" value="TRANSPORT PROTEIN YDIK-RELATED"/>
    <property type="match status" value="1"/>
</dbReference>
<keyword evidence="3" id="KW-0813">Transport</keyword>
<evidence type="ECO:0000313" key="10">
    <source>
        <dbReference type="Proteomes" id="UP000184096"/>
    </source>
</evidence>
<keyword evidence="10" id="KW-1185">Reference proteome</keyword>
<evidence type="ECO:0000256" key="7">
    <source>
        <dbReference type="ARBA" id="ARBA00023136"/>
    </source>
</evidence>
<feature type="transmembrane region" description="Helical" evidence="8">
    <location>
        <begin position="286"/>
        <end position="305"/>
    </location>
</feature>
<feature type="transmembrane region" description="Helical" evidence="8">
    <location>
        <begin position="44"/>
        <end position="65"/>
    </location>
</feature>
<dbReference type="InterPro" id="IPR002549">
    <property type="entry name" value="AI-2E-like"/>
</dbReference>
<feature type="transmembrane region" description="Helical" evidence="8">
    <location>
        <begin position="77"/>
        <end position="97"/>
    </location>
</feature>
<dbReference type="Proteomes" id="UP000184096">
    <property type="component" value="Chromosome I"/>
</dbReference>
<evidence type="ECO:0000256" key="5">
    <source>
        <dbReference type="ARBA" id="ARBA00022692"/>
    </source>
</evidence>
<dbReference type="GO" id="GO:0005886">
    <property type="term" value="C:plasma membrane"/>
    <property type="evidence" value="ECO:0007669"/>
    <property type="project" value="UniProtKB-SubCell"/>
</dbReference>
<organism evidence="9 10">
    <name type="scientific">Bradyrhizobium erythrophlei</name>
    <dbReference type="NCBI Taxonomy" id="1437360"/>
    <lineage>
        <taxon>Bacteria</taxon>
        <taxon>Pseudomonadati</taxon>
        <taxon>Pseudomonadota</taxon>
        <taxon>Alphaproteobacteria</taxon>
        <taxon>Hyphomicrobiales</taxon>
        <taxon>Nitrobacteraceae</taxon>
        <taxon>Bradyrhizobium</taxon>
    </lineage>
</organism>
<feature type="transmembrane region" description="Helical" evidence="8">
    <location>
        <begin position="253"/>
        <end position="280"/>
    </location>
</feature>
<feature type="transmembrane region" description="Helical" evidence="8">
    <location>
        <begin position="20"/>
        <end position="38"/>
    </location>
</feature>